<keyword evidence="2" id="KW-1185">Reference proteome</keyword>
<reference evidence="1 2" key="1">
    <citation type="submission" date="2020-01" db="EMBL/GenBank/DDBJ databases">
        <title>Insect and environment-associated Actinomycetes.</title>
        <authorList>
            <person name="Currrie C."/>
            <person name="Chevrette M."/>
            <person name="Carlson C."/>
            <person name="Stubbendieck R."/>
            <person name="Wendt-Pienkowski E."/>
        </authorList>
    </citation>
    <scope>NUCLEOTIDE SEQUENCE [LARGE SCALE GENOMIC DNA]</scope>
    <source>
        <strain evidence="1 2">SID8386</strain>
    </source>
</reference>
<name>A0ABX0BV06_9PSEU</name>
<gene>
    <name evidence="1" type="ORF">G3I59_28675</name>
</gene>
<evidence type="ECO:0000313" key="2">
    <source>
        <dbReference type="Proteomes" id="UP000470404"/>
    </source>
</evidence>
<dbReference type="InterPro" id="IPR011990">
    <property type="entry name" value="TPR-like_helical_dom_sf"/>
</dbReference>
<organism evidence="1 2">
    <name type="scientific">Amycolatopsis rubida</name>
    <dbReference type="NCBI Taxonomy" id="112413"/>
    <lineage>
        <taxon>Bacteria</taxon>
        <taxon>Bacillati</taxon>
        <taxon>Actinomycetota</taxon>
        <taxon>Actinomycetes</taxon>
        <taxon>Pseudonocardiales</taxon>
        <taxon>Pseudonocardiaceae</taxon>
        <taxon>Amycolatopsis</taxon>
    </lineage>
</organism>
<dbReference type="InterPro" id="IPR027417">
    <property type="entry name" value="P-loop_NTPase"/>
</dbReference>
<sequence length="687" mass="74862">MTFPVALDWTSWAGETVRDGNYFDGQADTVLQARNIYGNVYFSEPREPAVPSLQAAAPPEHYRNNESQLAALTRIHDEALDRVTIAIVRGAPGSGRTTLCETWFHQHLDGFDRFFSVRLGHRAGTDVLAELLSMVGYQPDEMPASLEARSAMWRAQTAKFRVGLLVDDALSAAEVKPLLPTRAGSYVLVVGSGLAALQSRYSAREVDLEPLSREAALGVLSALVGEERFTAEPESRDELIRICAGSAAELNVAGSLLRRFPNWPLGRLIARIRQKGALASPVFDAAYESLSQDARAVYRFFGAHPGDGDVRPETVAAVLSLDEFDAEEVLQDLVEVKLIEDVGGRYRISALARLHAATLAGELSAAVIGYYARHSLAVAENALPRNWAAKVWPGFTAGSFDRADARAWLLDEQANLAAATEAALLEGAHEDVIRLAMALWPVYKDGSYPIELAAVSQAAAQAAQAASMPLAEGLARTQLGFARMQRREWSAAQEEFAKVAELAATPGEHASAVESLGLACFEPGLLARQQGRFEEAARLLEQAEVHLRRSLELAEEIQDERRLALARMHLAKVAAPEEAAVLLARAERELGKEPDNLVKIRLWRGRKLIEAGSFEDGAAELAELDSAAEQLGMHRERIAALRSRAEAALARGFREQAKAHAEDALSIAQLRGFTAEATDLLIWLEQF</sequence>
<accession>A0ABX0BV06</accession>
<evidence type="ECO:0000313" key="1">
    <source>
        <dbReference type="EMBL" id="NEC59449.1"/>
    </source>
</evidence>
<dbReference type="InterPro" id="IPR036388">
    <property type="entry name" value="WH-like_DNA-bd_sf"/>
</dbReference>
<dbReference type="EMBL" id="JAAGNC010000146">
    <property type="protein sequence ID" value="NEC59449.1"/>
    <property type="molecule type" value="Genomic_DNA"/>
</dbReference>
<protein>
    <submittedName>
        <fullName evidence="1">ATP-binding protein</fullName>
    </submittedName>
</protein>
<dbReference type="GO" id="GO:0005524">
    <property type="term" value="F:ATP binding"/>
    <property type="evidence" value="ECO:0007669"/>
    <property type="project" value="UniProtKB-KW"/>
</dbReference>
<proteinExistence type="predicted"/>
<dbReference type="Gene3D" id="1.10.10.10">
    <property type="entry name" value="Winged helix-like DNA-binding domain superfamily/Winged helix DNA-binding domain"/>
    <property type="match status" value="1"/>
</dbReference>
<dbReference type="SUPFAM" id="SSF52540">
    <property type="entry name" value="P-loop containing nucleoside triphosphate hydrolases"/>
    <property type="match status" value="1"/>
</dbReference>
<dbReference type="Proteomes" id="UP000470404">
    <property type="component" value="Unassembled WGS sequence"/>
</dbReference>
<keyword evidence="1" id="KW-0067">ATP-binding</keyword>
<dbReference type="Gene3D" id="1.25.40.10">
    <property type="entry name" value="Tetratricopeptide repeat domain"/>
    <property type="match status" value="1"/>
</dbReference>
<keyword evidence="1" id="KW-0547">Nucleotide-binding</keyword>
<dbReference type="RefSeq" id="WP_157904842.1">
    <property type="nucleotide sequence ID" value="NZ_JAAGNC010000146.1"/>
</dbReference>
<comment type="caution">
    <text evidence="1">The sequence shown here is derived from an EMBL/GenBank/DDBJ whole genome shotgun (WGS) entry which is preliminary data.</text>
</comment>
<dbReference type="Gene3D" id="3.40.50.300">
    <property type="entry name" value="P-loop containing nucleotide triphosphate hydrolases"/>
    <property type="match status" value="1"/>
</dbReference>